<organism evidence="3 4">
    <name type="scientific">Aurantiacibacter rhizosphaerae</name>
    <dbReference type="NCBI Taxonomy" id="2691582"/>
    <lineage>
        <taxon>Bacteria</taxon>
        <taxon>Pseudomonadati</taxon>
        <taxon>Pseudomonadota</taxon>
        <taxon>Alphaproteobacteria</taxon>
        <taxon>Sphingomonadales</taxon>
        <taxon>Erythrobacteraceae</taxon>
        <taxon>Aurantiacibacter</taxon>
    </lineage>
</organism>
<evidence type="ECO:0000256" key="1">
    <source>
        <dbReference type="SAM" id="MobiDB-lite"/>
    </source>
</evidence>
<comment type="caution">
    <text evidence="3">The sequence shown here is derived from an EMBL/GenBank/DDBJ whole genome shotgun (WGS) entry which is preliminary data.</text>
</comment>
<feature type="region of interest" description="Disordered" evidence="1">
    <location>
        <begin position="67"/>
        <end position="92"/>
    </location>
</feature>
<keyword evidence="4" id="KW-1185">Reference proteome</keyword>
<feature type="chain" id="PRO_5032286616" description="Circumsporozoite protein" evidence="2">
    <location>
        <begin position="21"/>
        <end position="92"/>
    </location>
</feature>
<proteinExistence type="predicted"/>
<evidence type="ECO:0000313" key="4">
    <source>
        <dbReference type="Proteomes" id="UP000461409"/>
    </source>
</evidence>
<evidence type="ECO:0000256" key="2">
    <source>
        <dbReference type="SAM" id="SignalP"/>
    </source>
</evidence>
<evidence type="ECO:0008006" key="5">
    <source>
        <dbReference type="Google" id="ProtNLM"/>
    </source>
</evidence>
<keyword evidence="2" id="KW-0732">Signal</keyword>
<sequence length="92" mass="9315">MNRKLLAVTLAIPALTLAGACSEQTQDNAETMAERAAADTEANAEVIGNEIREGAIVAADGVSKGAAELSDELSARDAADPDDGDGQLDGTD</sequence>
<reference evidence="3 4" key="1">
    <citation type="submission" date="2019-12" db="EMBL/GenBank/DDBJ databases">
        <authorList>
            <person name="Lee S.D."/>
        </authorList>
    </citation>
    <scope>NUCLEOTIDE SEQUENCE [LARGE SCALE GENOMIC DNA]</scope>
    <source>
        <strain evidence="3 4">GH3-10</strain>
    </source>
</reference>
<protein>
    <recommendedName>
        <fullName evidence="5">Circumsporozoite protein</fullName>
    </recommendedName>
</protein>
<dbReference type="RefSeq" id="WP_160484530.1">
    <property type="nucleotide sequence ID" value="NZ_WUBR01000001.1"/>
</dbReference>
<reference evidence="3 4" key="2">
    <citation type="submission" date="2020-02" db="EMBL/GenBank/DDBJ databases">
        <title>Erythrobacter dongmakensis sp. nov., isolated from a tidal mudflat.</title>
        <authorList>
            <person name="Kim I.S."/>
        </authorList>
    </citation>
    <scope>NUCLEOTIDE SEQUENCE [LARGE SCALE GENOMIC DNA]</scope>
    <source>
        <strain evidence="3 4">GH3-10</strain>
    </source>
</reference>
<feature type="compositionally biased region" description="Acidic residues" evidence="1">
    <location>
        <begin position="80"/>
        <end position="92"/>
    </location>
</feature>
<dbReference type="Proteomes" id="UP000461409">
    <property type="component" value="Unassembled WGS sequence"/>
</dbReference>
<gene>
    <name evidence="3" type="ORF">GRF63_03195</name>
</gene>
<dbReference type="PROSITE" id="PS51257">
    <property type="entry name" value="PROKAR_LIPOPROTEIN"/>
    <property type="match status" value="1"/>
</dbReference>
<feature type="signal peptide" evidence="2">
    <location>
        <begin position="1"/>
        <end position="20"/>
    </location>
</feature>
<evidence type="ECO:0000313" key="3">
    <source>
        <dbReference type="EMBL" id="MWV26904.1"/>
    </source>
</evidence>
<dbReference type="EMBL" id="WUBR01000001">
    <property type="protein sequence ID" value="MWV26904.1"/>
    <property type="molecule type" value="Genomic_DNA"/>
</dbReference>
<accession>A0A844XB92</accession>
<name>A0A844XB92_9SPHN</name>
<dbReference type="AlphaFoldDB" id="A0A844XB92"/>